<sequence>MEDESSSSDDLDFETLPPLGVQDAEGEVTFIERLPPRLKAYNKMVARANHASEIALPALSQTRAMRVDRGQEYKQPETAYTPDTVLDKCDA</sequence>
<evidence type="ECO:0000313" key="1">
    <source>
        <dbReference type="EMBL" id="GCA63085.1"/>
    </source>
</evidence>
<comment type="caution">
    <text evidence="1">The sequence shown here is derived from an EMBL/GenBank/DDBJ whole genome shotgun (WGS) entry which is preliminary data.</text>
</comment>
<accession>A0A391NN45</accession>
<keyword evidence="2" id="KW-1185">Reference proteome</keyword>
<proteinExistence type="predicted"/>
<gene>
    <name evidence="1" type="ORF">KIPB_007760</name>
</gene>
<dbReference type="AlphaFoldDB" id="A0A391NN45"/>
<organism evidence="1 2">
    <name type="scientific">Kipferlia bialata</name>
    <dbReference type="NCBI Taxonomy" id="797122"/>
    <lineage>
        <taxon>Eukaryota</taxon>
        <taxon>Metamonada</taxon>
        <taxon>Carpediemonas-like organisms</taxon>
        <taxon>Kipferlia</taxon>
    </lineage>
</organism>
<reference evidence="1 2" key="1">
    <citation type="journal article" date="2018" name="PLoS ONE">
        <title>The draft genome of Kipferlia bialata reveals reductive genome evolution in fornicate parasites.</title>
        <authorList>
            <person name="Tanifuji G."/>
            <person name="Takabayashi S."/>
            <person name="Kume K."/>
            <person name="Takagi M."/>
            <person name="Nakayama T."/>
            <person name="Kamikawa R."/>
            <person name="Inagaki Y."/>
            <person name="Hashimoto T."/>
        </authorList>
    </citation>
    <scope>NUCLEOTIDE SEQUENCE [LARGE SCALE GENOMIC DNA]</scope>
    <source>
        <strain evidence="1">NY0173</strain>
    </source>
</reference>
<feature type="non-terminal residue" evidence="1">
    <location>
        <position position="91"/>
    </location>
</feature>
<protein>
    <submittedName>
        <fullName evidence="1">Uncharacterized protein</fullName>
    </submittedName>
</protein>
<dbReference type="Proteomes" id="UP000265618">
    <property type="component" value="Unassembled WGS sequence"/>
</dbReference>
<name>A0A391NN45_9EUKA</name>
<dbReference type="EMBL" id="BDIP01002251">
    <property type="protein sequence ID" value="GCA63085.1"/>
    <property type="molecule type" value="Genomic_DNA"/>
</dbReference>
<evidence type="ECO:0000313" key="2">
    <source>
        <dbReference type="Proteomes" id="UP000265618"/>
    </source>
</evidence>